<dbReference type="PATRIC" id="fig|1079.6.peg.748"/>
<gene>
    <name evidence="2 4" type="primary">cowN</name>
    <name evidence="4" type="ORF">BVIRIDIS_01650</name>
</gene>
<dbReference type="Proteomes" id="UP000065734">
    <property type="component" value="Chromosome I"/>
</dbReference>
<name>A0A0P0IS01_BLAVI</name>
<dbReference type="HAMAP" id="MF_02117">
    <property type="entry name" value="CowN"/>
    <property type="match status" value="1"/>
</dbReference>
<dbReference type="EMBL" id="LN907867">
    <property type="protein sequence ID" value="CUU41177.1"/>
    <property type="molecule type" value="Genomic_DNA"/>
</dbReference>
<protein>
    <recommendedName>
        <fullName evidence="2">N(2)-fixation sustaining protein CowN</fullName>
    </recommendedName>
    <alternativeName>
        <fullName evidence="2">CO weal-nitrogenase</fullName>
    </alternativeName>
</protein>
<evidence type="ECO:0000256" key="2">
    <source>
        <dbReference type="HAMAP-Rule" id="MF_02117"/>
    </source>
</evidence>
<dbReference type="InterPro" id="IPR024899">
    <property type="entry name" value="CowN"/>
</dbReference>
<sequence length="116" mass="13421">MLAGDAPALRRQATARPAPFGKDMTLDQQTDRYVSFKNIDCDGKTRAVMARIEQHVAAGDNPFWDYFRQQRELAHGRGLDDLRVLHNYLPTLRELLDDLDDQETLDMLEELERICM</sequence>
<evidence type="ECO:0000313" key="4">
    <source>
        <dbReference type="EMBL" id="CUU41177.1"/>
    </source>
</evidence>
<comment type="similarity">
    <text evidence="2">Belongs to the CowN family.</text>
</comment>
<evidence type="ECO:0000313" key="5">
    <source>
        <dbReference type="Proteomes" id="UP000065734"/>
    </source>
</evidence>
<organism evidence="4 5">
    <name type="scientific">Blastochloris viridis</name>
    <name type="common">Rhodopseudomonas viridis</name>
    <dbReference type="NCBI Taxonomy" id="1079"/>
    <lineage>
        <taxon>Bacteria</taxon>
        <taxon>Pseudomonadati</taxon>
        <taxon>Pseudomonadota</taxon>
        <taxon>Alphaproteobacteria</taxon>
        <taxon>Hyphomicrobiales</taxon>
        <taxon>Blastochloridaceae</taxon>
        <taxon>Blastochloris</taxon>
    </lineage>
</organism>
<dbReference type="AlphaFoldDB" id="A0A0P0IS01"/>
<evidence type="ECO:0000256" key="1">
    <source>
        <dbReference type="ARBA" id="ARBA00023231"/>
    </source>
</evidence>
<keyword evidence="5" id="KW-1185">Reference proteome</keyword>
<dbReference type="NCBIfam" id="NF033689">
    <property type="entry name" value="N2Fix_CO_CowN"/>
    <property type="match status" value="1"/>
</dbReference>
<dbReference type="STRING" id="1079.BVIR_721"/>
<dbReference type="KEGG" id="bvr:BVIR_721"/>
<feature type="region of interest" description="Disordered" evidence="3">
    <location>
        <begin position="1"/>
        <end position="24"/>
    </location>
</feature>
<evidence type="ECO:0000256" key="3">
    <source>
        <dbReference type="SAM" id="MobiDB-lite"/>
    </source>
</evidence>
<reference evidence="5" key="1">
    <citation type="journal article" date="2016" name="Genome Announc.">
        <title>Revised genome sequence of the purple photosynthetic bacterium Blastochloris viridis.</title>
        <authorList>
            <person name="Liu L.N."/>
            <person name="Faulkner M."/>
            <person name="Liu X."/>
            <person name="Huang F."/>
            <person name="Darby A.C."/>
            <person name="Hall N."/>
        </authorList>
    </citation>
    <scope>NUCLEOTIDE SEQUENCE [LARGE SCALE GENOMIC DNA]</scope>
    <source>
        <strain evidence="5">ATCC 19567 / DSM 133 / F</strain>
    </source>
</reference>
<comment type="function">
    <text evidence="2">Is required to sustain N(2)-dependent growth in the presence of low levels of carbon monoxide (CO). Probably acts by protecting the N(2) fixation ability of the nitrogenase complex, which is inactivated in the presence of CO.</text>
</comment>
<proteinExistence type="inferred from homology"/>
<keyword evidence="1 2" id="KW-0535">Nitrogen fixation</keyword>
<dbReference type="GO" id="GO:0009399">
    <property type="term" value="P:nitrogen fixation"/>
    <property type="evidence" value="ECO:0007669"/>
    <property type="project" value="UniProtKB-UniRule"/>
</dbReference>
<accession>A0A0P0IS01</accession>
<dbReference type="Pfam" id="PF20543">
    <property type="entry name" value="CowN"/>
    <property type="match status" value="1"/>
</dbReference>